<proteinExistence type="predicted"/>
<gene>
    <name evidence="1" type="ORF">JG687_00009961</name>
</gene>
<name>A0A8T1UAS9_9STRA</name>
<dbReference type="Proteomes" id="UP000688947">
    <property type="component" value="Unassembled WGS sequence"/>
</dbReference>
<organism evidence="1 2">
    <name type="scientific">Phytophthora cactorum</name>
    <dbReference type="NCBI Taxonomy" id="29920"/>
    <lineage>
        <taxon>Eukaryota</taxon>
        <taxon>Sar</taxon>
        <taxon>Stramenopiles</taxon>
        <taxon>Oomycota</taxon>
        <taxon>Peronosporomycetes</taxon>
        <taxon>Peronosporales</taxon>
        <taxon>Peronosporaceae</taxon>
        <taxon>Phytophthora</taxon>
    </lineage>
</organism>
<dbReference type="EMBL" id="JAENGZ010000542">
    <property type="protein sequence ID" value="KAG6957474.1"/>
    <property type="molecule type" value="Genomic_DNA"/>
</dbReference>
<sequence length="91" mass="10820">MEQDTLRRHARMPRRELWRIGDDGTYEDFLDRLPTFVRVKNDLLRCTMNGLCSDHEYSDKIKTLTASLEAVYYMYHTYIVSCTQGCSKLNY</sequence>
<evidence type="ECO:0000313" key="2">
    <source>
        <dbReference type="Proteomes" id="UP000688947"/>
    </source>
</evidence>
<protein>
    <submittedName>
        <fullName evidence="1">Uncharacterized protein</fullName>
    </submittedName>
</protein>
<reference evidence="1" key="1">
    <citation type="submission" date="2021-01" db="EMBL/GenBank/DDBJ databases">
        <title>Phytophthora aleatoria, a newly-described species from Pinus radiata is distinct from Phytophthora cactorum isolates based on comparative genomics.</title>
        <authorList>
            <person name="Mcdougal R."/>
            <person name="Panda P."/>
            <person name="Williams N."/>
            <person name="Studholme D.J."/>
        </authorList>
    </citation>
    <scope>NUCLEOTIDE SEQUENCE</scope>
    <source>
        <strain evidence="1">NZFS 3830</strain>
    </source>
</reference>
<comment type="caution">
    <text evidence="1">The sequence shown here is derived from an EMBL/GenBank/DDBJ whole genome shotgun (WGS) entry which is preliminary data.</text>
</comment>
<accession>A0A8T1UAS9</accession>
<evidence type="ECO:0000313" key="1">
    <source>
        <dbReference type="EMBL" id="KAG6957474.1"/>
    </source>
</evidence>
<dbReference type="AlphaFoldDB" id="A0A8T1UAS9"/>